<name>A0A844FS35_9FIRM</name>
<feature type="transmembrane region" description="Helical" evidence="1">
    <location>
        <begin position="207"/>
        <end position="224"/>
    </location>
</feature>
<feature type="transmembrane region" description="Helical" evidence="1">
    <location>
        <begin position="56"/>
        <end position="80"/>
    </location>
</feature>
<feature type="transmembrane region" description="Helical" evidence="1">
    <location>
        <begin position="100"/>
        <end position="127"/>
    </location>
</feature>
<evidence type="ECO:0000313" key="2">
    <source>
        <dbReference type="EMBL" id="MST88758.1"/>
    </source>
</evidence>
<evidence type="ECO:0000256" key="1">
    <source>
        <dbReference type="SAM" id="Phobius"/>
    </source>
</evidence>
<feature type="transmembrane region" description="Helical" evidence="1">
    <location>
        <begin position="159"/>
        <end position="187"/>
    </location>
</feature>
<gene>
    <name evidence="2" type="ORF">FYJ79_04065</name>
</gene>
<comment type="caution">
    <text evidence="2">The sequence shown here is derived from an EMBL/GenBank/DDBJ whole genome shotgun (WGS) entry which is preliminary data.</text>
</comment>
<sequence length="305" mass="34371">MFMKTNKLVQGAMIAAMFGVMSILNTMSGTMFDTLIGYFMVVPFVYYSYHSRLRESLLVALVSLFIVFLQGQLMFSLIALETCGFGIVIGECLKRKKSGGVMLFASFIVSFVINILIYEVFAGVLGISMHKEMVQMYDIIVKQVPAFKQRLSVTAFTSLIPLAILFMSVLESYVVILLTQVVLMRVVKNKIQFPAFFHIAYFQLNRIVGYIVLVVYLVCQALLARYNHVVLRYLDVIAMVIIIVDGMSVVSFYLLEKNPKLAGISIILLFIPPINMALLLVGIIDIISDLKEKIMYNRKVKEGGM</sequence>
<keyword evidence="1" id="KW-1133">Transmembrane helix</keyword>
<dbReference type="AlphaFoldDB" id="A0A844FS35"/>
<organism evidence="2 3">
    <name type="scientific">Sharpea porci</name>
    <dbReference type="NCBI Taxonomy" id="2652286"/>
    <lineage>
        <taxon>Bacteria</taxon>
        <taxon>Bacillati</taxon>
        <taxon>Bacillota</taxon>
        <taxon>Erysipelotrichia</taxon>
        <taxon>Erysipelotrichales</taxon>
        <taxon>Coprobacillaceae</taxon>
        <taxon>Sharpea</taxon>
    </lineage>
</organism>
<keyword evidence="3" id="KW-1185">Reference proteome</keyword>
<dbReference type="InterPro" id="IPR018710">
    <property type="entry name" value="DUF2232"/>
</dbReference>
<dbReference type="PANTHER" id="PTHR41324">
    <property type="entry name" value="MEMBRANE PROTEIN-RELATED"/>
    <property type="match status" value="1"/>
</dbReference>
<dbReference type="EMBL" id="VUNM01000006">
    <property type="protein sequence ID" value="MST88758.1"/>
    <property type="molecule type" value="Genomic_DNA"/>
</dbReference>
<dbReference type="Pfam" id="PF09991">
    <property type="entry name" value="DUF2232"/>
    <property type="match status" value="1"/>
</dbReference>
<keyword evidence="1" id="KW-0472">Membrane</keyword>
<protein>
    <submittedName>
        <fullName evidence="2">DUF2232 domain-containing protein</fullName>
    </submittedName>
</protein>
<feature type="transmembrane region" description="Helical" evidence="1">
    <location>
        <begin position="236"/>
        <end position="255"/>
    </location>
</feature>
<proteinExistence type="predicted"/>
<accession>A0A844FS35</accession>
<dbReference type="PANTHER" id="PTHR41324:SF1">
    <property type="entry name" value="DUF2232 DOMAIN-CONTAINING PROTEIN"/>
    <property type="match status" value="1"/>
</dbReference>
<keyword evidence="1" id="KW-0812">Transmembrane</keyword>
<dbReference type="Proteomes" id="UP000442619">
    <property type="component" value="Unassembled WGS sequence"/>
</dbReference>
<feature type="transmembrane region" description="Helical" evidence="1">
    <location>
        <begin position="261"/>
        <end position="288"/>
    </location>
</feature>
<reference evidence="2 3" key="1">
    <citation type="submission" date="2019-08" db="EMBL/GenBank/DDBJ databases">
        <title>In-depth cultivation of the pig gut microbiome towards novel bacterial diversity and tailored functional studies.</title>
        <authorList>
            <person name="Wylensek D."/>
            <person name="Hitch T.C.A."/>
            <person name="Clavel T."/>
        </authorList>
    </citation>
    <scope>NUCLEOTIDE SEQUENCE [LARGE SCALE GENOMIC DNA]</scope>
    <source>
        <strain evidence="2 3">CA-Schmier-601-WT-3</strain>
    </source>
</reference>
<evidence type="ECO:0000313" key="3">
    <source>
        <dbReference type="Proteomes" id="UP000442619"/>
    </source>
</evidence>